<organism evidence="11 12">
    <name type="scientific">Ascaris lumbricoides</name>
    <name type="common">Giant roundworm</name>
    <dbReference type="NCBI Taxonomy" id="6252"/>
    <lineage>
        <taxon>Eukaryota</taxon>
        <taxon>Metazoa</taxon>
        <taxon>Ecdysozoa</taxon>
        <taxon>Nematoda</taxon>
        <taxon>Chromadorea</taxon>
        <taxon>Rhabditida</taxon>
        <taxon>Spirurina</taxon>
        <taxon>Ascaridomorpha</taxon>
        <taxon>Ascaridoidea</taxon>
        <taxon>Ascarididae</taxon>
        <taxon>Ascaris</taxon>
    </lineage>
</organism>
<name>A0A0M3HRB0_ASCLU</name>
<evidence type="ECO:0000313" key="11">
    <source>
        <dbReference type="Proteomes" id="UP000036681"/>
    </source>
</evidence>
<evidence type="ECO:0000259" key="10">
    <source>
        <dbReference type="PROSITE" id="PS50262"/>
    </source>
</evidence>
<dbReference type="PANTHER" id="PTHR24230:SF154">
    <property type="entry name" value="G-PROTEIN COUPLED RECEPTORS FAMILY 1 PROFILE DOMAIN-CONTAINING PROTEIN"/>
    <property type="match status" value="1"/>
</dbReference>
<evidence type="ECO:0000313" key="12">
    <source>
        <dbReference type="WBParaSite" id="ALUE_0000481001-mRNA-1"/>
    </source>
</evidence>
<evidence type="ECO:0000256" key="8">
    <source>
        <dbReference type="ARBA" id="ARBA00023224"/>
    </source>
</evidence>
<dbReference type="WBParaSite" id="ALUE_0000481001-mRNA-1">
    <property type="protein sequence ID" value="ALUE_0000481001-mRNA-1"/>
    <property type="gene ID" value="ALUE_0000481001"/>
</dbReference>
<evidence type="ECO:0000256" key="9">
    <source>
        <dbReference type="SAM" id="Phobius"/>
    </source>
</evidence>
<keyword evidence="11" id="KW-1185">Reference proteome</keyword>
<protein>
    <submittedName>
        <fullName evidence="12">G_PROTEIN_RECEP_F1_2 domain-containing protein</fullName>
    </submittedName>
</protein>
<reference evidence="12" key="1">
    <citation type="submission" date="2017-02" db="UniProtKB">
        <authorList>
            <consortium name="WormBaseParasite"/>
        </authorList>
    </citation>
    <scope>IDENTIFICATION</scope>
</reference>
<evidence type="ECO:0000256" key="2">
    <source>
        <dbReference type="ARBA" id="ARBA00022475"/>
    </source>
</evidence>
<accession>A0A0M3HRB0</accession>
<evidence type="ECO:0000256" key="5">
    <source>
        <dbReference type="ARBA" id="ARBA00023040"/>
    </source>
</evidence>
<feature type="transmembrane region" description="Helical" evidence="9">
    <location>
        <begin position="183"/>
        <end position="201"/>
    </location>
</feature>
<feature type="transmembrane region" description="Helical" evidence="9">
    <location>
        <begin position="81"/>
        <end position="106"/>
    </location>
</feature>
<evidence type="ECO:0000256" key="4">
    <source>
        <dbReference type="ARBA" id="ARBA00022989"/>
    </source>
</evidence>
<proteinExistence type="predicted"/>
<dbReference type="PRINTS" id="PR00237">
    <property type="entry name" value="GPCRRHODOPSN"/>
</dbReference>
<evidence type="ECO:0000256" key="1">
    <source>
        <dbReference type="ARBA" id="ARBA00004651"/>
    </source>
</evidence>
<dbReference type="GO" id="GO:0008528">
    <property type="term" value="F:G protein-coupled peptide receptor activity"/>
    <property type="evidence" value="ECO:0007669"/>
    <property type="project" value="TreeGrafter"/>
</dbReference>
<dbReference type="AlphaFoldDB" id="A0A0M3HRB0"/>
<dbReference type="Proteomes" id="UP000036681">
    <property type="component" value="Unplaced"/>
</dbReference>
<feature type="transmembrane region" description="Helical" evidence="9">
    <location>
        <begin position="20"/>
        <end position="38"/>
    </location>
</feature>
<feature type="domain" description="G-protein coupled receptors family 1 profile" evidence="10">
    <location>
        <begin position="1"/>
        <end position="241"/>
    </location>
</feature>
<keyword evidence="5" id="KW-0297">G-protein coupled receptor</keyword>
<evidence type="ECO:0000256" key="3">
    <source>
        <dbReference type="ARBA" id="ARBA00022692"/>
    </source>
</evidence>
<dbReference type="SUPFAM" id="SSF81321">
    <property type="entry name" value="Family A G protein-coupled receptor-like"/>
    <property type="match status" value="1"/>
</dbReference>
<dbReference type="GO" id="GO:0007218">
    <property type="term" value="P:neuropeptide signaling pathway"/>
    <property type="evidence" value="ECO:0007669"/>
    <property type="project" value="TreeGrafter"/>
</dbReference>
<keyword evidence="8" id="KW-0807">Transducer</keyword>
<dbReference type="Gene3D" id="1.20.1070.10">
    <property type="entry name" value="Rhodopsin 7-helix transmembrane proteins"/>
    <property type="match status" value="1"/>
</dbReference>
<keyword evidence="4 9" id="KW-1133">Transmembrane helix</keyword>
<comment type="subcellular location">
    <subcellularLocation>
        <location evidence="1">Cell membrane</location>
        <topology evidence="1">Multi-pass membrane protein</topology>
    </subcellularLocation>
</comment>
<dbReference type="Pfam" id="PF00001">
    <property type="entry name" value="7tm_1"/>
    <property type="match status" value="1"/>
</dbReference>
<dbReference type="InterPro" id="IPR000276">
    <property type="entry name" value="GPCR_Rhodpsn"/>
</dbReference>
<keyword evidence="6 9" id="KW-0472">Membrane</keyword>
<evidence type="ECO:0000256" key="7">
    <source>
        <dbReference type="ARBA" id="ARBA00023170"/>
    </source>
</evidence>
<evidence type="ECO:0000256" key="6">
    <source>
        <dbReference type="ARBA" id="ARBA00023136"/>
    </source>
</evidence>
<keyword evidence="3 9" id="KW-0812">Transmembrane</keyword>
<dbReference type="GO" id="GO:0005886">
    <property type="term" value="C:plasma membrane"/>
    <property type="evidence" value="ECO:0007669"/>
    <property type="project" value="UniProtKB-SubCell"/>
</dbReference>
<dbReference type="PANTHER" id="PTHR24230">
    <property type="entry name" value="G-PROTEIN COUPLED RECEPTOR"/>
    <property type="match status" value="1"/>
</dbReference>
<dbReference type="PROSITE" id="PS50262">
    <property type="entry name" value="G_PROTEIN_RECEP_F1_2"/>
    <property type="match status" value="1"/>
</dbReference>
<sequence length="245" mass="28622">MKSINSVSGATSVRRVRYMVLLAWLFAAICSAPQLYVWTTIEVSTGWTQCSTIWEIATFKHHSSKSFEQLQMIYELMHQAFVFWLPSLMLFFSYLLIVVRLLHYTFHSPINARKQRRRSTTSLPLSPRLKFTPLITSIKIFDISSSYRDFKRSRTVMKINDNGLLLRRTQTLPIWRRQLRSRVFLISLTVIAAHIALWLPYNIISTSRFISFEFFTWASEHGGRFLEDLIIVNSLINPIIYGCSV</sequence>
<keyword evidence="7" id="KW-0675">Receptor</keyword>
<keyword evidence="2" id="KW-1003">Cell membrane</keyword>
<dbReference type="InterPro" id="IPR017452">
    <property type="entry name" value="GPCR_Rhodpsn_7TM"/>
</dbReference>